<dbReference type="PANTHER" id="PTHR43373">
    <property type="entry name" value="NA(+)/H(+) ANTIPORTER SUBUNIT"/>
    <property type="match status" value="1"/>
</dbReference>
<dbReference type="PRINTS" id="PR01434">
    <property type="entry name" value="NADHDHGNASE5"/>
</dbReference>
<feature type="transmembrane region" description="Helical" evidence="6">
    <location>
        <begin position="211"/>
        <end position="232"/>
    </location>
</feature>
<protein>
    <submittedName>
        <fullName evidence="9">Ech hydrogenase subunit A</fullName>
    </submittedName>
</protein>
<feature type="transmembrane region" description="Helical" evidence="6">
    <location>
        <begin position="488"/>
        <end position="516"/>
    </location>
</feature>
<feature type="transmembrane region" description="Helical" evidence="6">
    <location>
        <begin position="414"/>
        <end position="436"/>
    </location>
</feature>
<accession>A0A1T4WCV7</accession>
<dbReference type="PANTHER" id="PTHR43373:SF1">
    <property type="entry name" value="NA(+)_H(+) ANTIPORTER SUBUNIT A"/>
    <property type="match status" value="1"/>
</dbReference>
<feature type="domain" description="NADH-Ubiquinone oxidoreductase (complex I) chain 5 N-terminal" evidence="8">
    <location>
        <begin position="113"/>
        <end position="149"/>
    </location>
</feature>
<evidence type="ECO:0000256" key="1">
    <source>
        <dbReference type="ARBA" id="ARBA00004127"/>
    </source>
</evidence>
<keyword evidence="4 6" id="KW-0472">Membrane</keyword>
<evidence type="ECO:0000259" key="8">
    <source>
        <dbReference type="Pfam" id="PF00662"/>
    </source>
</evidence>
<proteinExistence type="predicted"/>
<keyword evidence="10" id="KW-1185">Reference proteome</keyword>
<feature type="transmembrane region" description="Helical" evidence="6">
    <location>
        <begin position="120"/>
        <end position="140"/>
    </location>
</feature>
<evidence type="ECO:0000256" key="6">
    <source>
        <dbReference type="SAM" id="Phobius"/>
    </source>
</evidence>
<evidence type="ECO:0000256" key="4">
    <source>
        <dbReference type="ARBA" id="ARBA00023136"/>
    </source>
</evidence>
<feature type="transmembrane region" description="Helical" evidence="6">
    <location>
        <begin position="182"/>
        <end position="199"/>
    </location>
</feature>
<gene>
    <name evidence="9" type="ORF">SAMN02745702_02106</name>
</gene>
<dbReference type="STRING" id="1121442.SAMN02745702_02106"/>
<evidence type="ECO:0000313" key="9">
    <source>
        <dbReference type="EMBL" id="SKA75154.1"/>
    </source>
</evidence>
<dbReference type="Proteomes" id="UP000189733">
    <property type="component" value="Unassembled WGS sequence"/>
</dbReference>
<dbReference type="InterPro" id="IPR001516">
    <property type="entry name" value="Proton_antipo_N"/>
</dbReference>
<feature type="transmembrane region" description="Helical" evidence="6">
    <location>
        <begin position="30"/>
        <end position="54"/>
    </location>
</feature>
<comment type="subcellular location">
    <subcellularLocation>
        <location evidence="1">Endomembrane system</location>
        <topology evidence="1">Multi-pass membrane protein</topology>
    </subcellularLocation>
    <subcellularLocation>
        <location evidence="5">Membrane</location>
        <topology evidence="5">Multi-pass membrane protein</topology>
    </subcellularLocation>
</comment>
<reference evidence="9 10" key="1">
    <citation type="submission" date="2017-02" db="EMBL/GenBank/DDBJ databases">
        <authorList>
            <person name="Peterson S.W."/>
        </authorList>
    </citation>
    <scope>NUCLEOTIDE SEQUENCE [LARGE SCALE GENOMIC DNA]</scope>
    <source>
        <strain evidence="9 10">DSM 18034</strain>
    </source>
</reference>
<dbReference type="GO" id="GO:0012505">
    <property type="term" value="C:endomembrane system"/>
    <property type="evidence" value="ECO:0007669"/>
    <property type="project" value="UniProtKB-SubCell"/>
</dbReference>
<evidence type="ECO:0000259" key="7">
    <source>
        <dbReference type="Pfam" id="PF00361"/>
    </source>
</evidence>
<feature type="transmembrane region" description="Helical" evidence="6">
    <location>
        <begin position="244"/>
        <end position="266"/>
    </location>
</feature>
<feature type="transmembrane region" description="Helical" evidence="6">
    <location>
        <begin position="371"/>
        <end position="393"/>
    </location>
</feature>
<feature type="transmembrane region" description="Helical" evidence="6">
    <location>
        <begin position="345"/>
        <end position="365"/>
    </location>
</feature>
<feature type="domain" description="NADH:quinone oxidoreductase/Mrp antiporter transmembrane" evidence="7">
    <location>
        <begin position="177"/>
        <end position="460"/>
    </location>
</feature>
<feature type="transmembrane region" description="Helical" evidence="6">
    <location>
        <begin position="6"/>
        <end position="23"/>
    </location>
</feature>
<dbReference type="RefSeq" id="WP_078685385.1">
    <property type="nucleotide sequence ID" value="NZ_FUYA01000006.1"/>
</dbReference>
<dbReference type="OrthoDB" id="9805769at2"/>
<organism evidence="9 10">
    <name type="scientific">Desulfobaculum bizertense DSM 18034</name>
    <dbReference type="NCBI Taxonomy" id="1121442"/>
    <lineage>
        <taxon>Bacteria</taxon>
        <taxon>Pseudomonadati</taxon>
        <taxon>Thermodesulfobacteriota</taxon>
        <taxon>Desulfovibrionia</taxon>
        <taxon>Desulfovibrionales</taxon>
        <taxon>Desulfovibrionaceae</taxon>
        <taxon>Desulfobaculum</taxon>
    </lineage>
</organism>
<feature type="transmembrane region" description="Helical" evidence="6">
    <location>
        <begin position="448"/>
        <end position="467"/>
    </location>
</feature>
<dbReference type="GO" id="GO:0016020">
    <property type="term" value="C:membrane"/>
    <property type="evidence" value="ECO:0007669"/>
    <property type="project" value="UniProtKB-SubCell"/>
</dbReference>
<dbReference type="InterPro" id="IPR001750">
    <property type="entry name" value="ND/Mrp_TM"/>
</dbReference>
<keyword evidence="3 6" id="KW-1133">Transmembrane helix</keyword>
<dbReference type="InterPro" id="IPR050616">
    <property type="entry name" value="CPA3_Na-H_Antiporter_A"/>
</dbReference>
<dbReference type="Pfam" id="PF00361">
    <property type="entry name" value="Proton_antipo_M"/>
    <property type="match status" value="1"/>
</dbReference>
<feature type="transmembrane region" description="Helical" evidence="6">
    <location>
        <begin position="85"/>
        <end position="105"/>
    </location>
</feature>
<feature type="transmembrane region" description="Helical" evidence="6">
    <location>
        <begin position="60"/>
        <end position="80"/>
    </location>
</feature>
<name>A0A1T4WCV7_9BACT</name>
<feature type="transmembrane region" description="Helical" evidence="6">
    <location>
        <begin position="312"/>
        <end position="338"/>
    </location>
</feature>
<feature type="transmembrane region" description="Helical" evidence="6">
    <location>
        <begin position="160"/>
        <end position="176"/>
    </location>
</feature>
<dbReference type="Pfam" id="PF00662">
    <property type="entry name" value="Proton_antipo_N"/>
    <property type="match status" value="1"/>
</dbReference>
<evidence type="ECO:0000313" key="10">
    <source>
        <dbReference type="Proteomes" id="UP000189733"/>
    </source>
</evidence>
<feature type="transmembrane region" description="Helical" evidence="6">
    <location>
        <begin position="278"/>
        <end position="306"/>
    </location>
</feature>
<evidence type="ECO:0000256" key="3">
    <source>
        <dbReference type="ARBA" id="ARBA00022989"/>
    </source>
</evidence>
<keyword evidence="2 5" id="KW-0812">Transmembrane</keyword>
<dbReference type="AlphaFoldDB" id="A0A1T4WCV7"/>
<dbReference type="EMBL" id="FUYA01000006">
    <property type="protein sequence ID" value="SKA75154.1"/>
    <property type="molecule type" value="Genomic_DNA"/>
</dbReference>
<sequence length="631" mass="67172">MSNLLMLLILLPIVAGLACYFLRAGFIRSLVVTVTGIILALSSLVLLAGGTFSYSPPSGWGALVTLADFALLFVILYYAFKHKNFLIKFFTVSQLVLLAVFELFMVDHEGPVVAFYADQLSLIMVLIISIIGSLICVYALPYMKAHEEHLKLDKSRQPRFFLYMVLFLGAMNGLVLSNNILWLYFFFEVTTFCSFILIGHDGTDIAIKNSVRALWMNSLGGLAFMIGMMWAYSVTGTLDLQQMIAAGPTTAGALLIPMAFLCLAGFTKAAQVPFQSWLLGAMVAPTPVSALLHSSTMVKAGVYVILRIAPAFAGSFVSSGVALCGGFTFIACAALAIGQSNGKKILAYSTISNLGLIIACAGINTPAALTAAILLIIFHAVSKSLLFLCVGTIEQKIGSRDIEDMHGLYQRMPFTTIAAVVGILTMILPPFGVLLAKWLAIESAAGNLFVVVMMAMGSALTVIYWARWAGLLLSAPSGEAPQKEEQALCIRIVLATLAGLTIILSLGIPAIYSGLIAPLFGAAPLTSSAGVLRGPLGAFAVYPVFFVMGLGFLYALRAAKRSKSIKTTGAYMSGLQIGDMKEGLFRGPMNVPVKVSAGNYYLSAVFGENVLTTPVNIAAIGLIILMMGGAL</sequence>
<evidence type="ECO:0000256" key="5">
    <source>
        <dbReference type="RuleBase" id="RU000320"/>
    </source>
</evidence>
<feature type="transmembrane region" description="Helical" evidence="6">
    <location>
        <begin position="536"/>
        <end position="556"/>
    </location>
</feature>
<evidence type="ECO:0000256" key="2">
    <source>
        <dbReference type="ARBA" id="ARBA00022692"/>
    </source>
</evidence>